<feature type="compositionally biased region" description="Basic and acidic residues" evidence="6">
    <location>
        <begin position="406"/>
        <end position="416"/>
    </location>
</feature>
<evidence type="ECO:0000256" key="2">
    <source>
        <dbReference type="ARBA" id="ARBA00022801"/>
    </source>
</evidence>
<dbReference type="STRING" id="29341.RSJ17_12040"/>
<dbReference type="PANTHER" id="PTHR47963:SF7">
    <property type="entry name" value="ATP-DEPENDENT RNA HELICASE YFML-RELATED"/>
    <property type="match status" value="1"/>
</dbReference>
<dbReference type="GO" id="GO:0016787">
    <property type="term" value="F:hydrolase activity"/>
    <property type="evidence" value="ECO:0007669"/>
    <property type="project" value="UniProtKB-KW"/>
</dbReference>
<dbReference type="InterPro" id="IPR027417">
    <property type="entry name" value="P-loop_NTPase"/>
</dbReference>
<dbReference type="GO" id="GO:0005524">
    <property type="term" value="F:ATP binding"/>
    <property type="evidence" value="ECO:0007669"/>
    <property type="project" value="UniProtKB-KW"/>
</dbReference>
<dbReference type="InterPro" id="IPR044742">
    <property type="entry name" value="DEAD/DEAH_RhlB"/>
</dbReference>
<dbReference type="SMART" id="SM00490">
    <property type="entry name" value="HELICc"/>
    <property type="match status" value="1"/>
</dbReference>
<keyword evidence="3" id="KW-0347">Helicase</keyword>
<evidence type="ECO:0000256" key="3">
    <source>
        <dbReference type="ARBA" id="ARBA00022806"/>
    </source>
</evidence>
<dbReference type="InterPro" id="IPR001650">
    <property type="entry name" value="Helicase_C-like"/>
</dbReference>
<dbReference type="Pfam" id="PF00271">
    <property type="entry name" value="Helicase_C"/>
    <property type="match status" value="1"/>
</dbReference>
<evidence type="ECO:0000313" key="11">
    <source>
        <dbReference type="Proteomes" id="UP000031366"/>
    </source>
</evidence>
<dbReference type="Pfam" id="PF00270">
    <property type="entry name" value="DEAD"/>
    <property type="match status" value="1"/>
</dbReference>
<feature type="domain" description="Helicase ATP-binding" evidence="7">
    <location>
        <begin position="34"/>
        <end position="206"/>
    </location>
</feature>
<protein>
    <recommendedName>
        <fullName evidence="12">DEAD/DEAH box helicase family protein</fullName>
    </recommendedName>
</protein>
<dbReference type="AlphaFoldDB" id="A0A0C1ULJ9"/>
<dbReference type="OrthoDB" id="9805696at2"/>
<gene>
    <name evidence="10" type="ORF">U732_3818</name>
</gene>
<dbReference type="GO" id="GO:0005840">
    <property type="term" value="C:ribosome"/>
    <property type="evidence" value="ECO:0007669"/>
    <property type="project" value="TreeGrafter"/>
</dbReference>
<evidence type="ECO:0000259" key="8">
    <source>
        <dbReference type="PROSITE" id="PS51194"/>
    </source>
</evidence>
<dbReference type="RefSeq" id="WP_039630314.1">
    <property type="nucleotide sequence ID" value="NZ_AYSO01000012.1"/>
</dbReference>
<evidence type="ECO:0000259" key="7">
    <source>
        <dbReference type="PROSITE" id="PS51192"/>
    </source>
</evidence>
<dbReference type="PANTHER" id="PTHR47963">
    <property type="entry name" value="DEAD-BOX ATP-DEPENDENT RNA HELICASE 47, MITOCHONDRIAL"/>
    <property type="match status" value="1"/>
</dbReference>
<sequence length="425" mass="48243">MINSFSDLNISENIIKGLDAQEIKIPTKIQQKSIPYISDNKDVVAQSETGSGKTLAYLLPLFQKIDTSKRENQAIILTPTHELAVQVQKVVDTLSKNSNHNITSSVIIGNVNIKRQVEKLKEKPHIIVGSAGRILELIKMKKISGHTIKTIIIDECDKLLDINNIENIKAIIKTTLRERQILCFSATLTEEVINFSKEMMKEPVIIKSEAENIVNKNIDHIYFVCDRRDKIIMVRKLVAALNPRKAIVFINKSDEIEIMAEKLRYHKLKAESIHGTSFKSDRKKAMDAFINGKSNILVSSDLSSRGLDIKGVTHVINLDLPENSMDYIHRVGRCGRGNERGVAISIVTEREETIISQYKNKFKINIDLKDIYYGRVINPKEKQLIKKDKGITSKSKGNFKKNNKNSQEKAYKEGKNKKTFGKKFK</sequence>
<name>A0A0C1ULJ9_9CLOT</name>
<keyword evidence="4" id="KW-0067">ATP-binding</keyword>
<dbReference type="EMBL" id="AYSO01000012">
    <property type="protein sequence ID" value="KIE48125.1"/>
    <property type="molecule type" value="Genomic_DNA"/>
</dbReference>
<dbReference type="PROSITE" id="PS51195">
    <property type="entry name" value="Q_MOTIF"/>
    <property type="match status" value="1"/>
</dbReference>
<dbReference type="PROSITE" id="PS51194">
    <property type="entry name" value="HELICASE_CTER"/>
    <property type="match status" value="1"/>
</dbReference>
<dbReference type="InterPro" id="IPR014001">
    <property type="entry name" value="Helicase_ATP-bd"/>
</dbReference>
<reference evidence="10 11" key="1">
    <citation type="journal article" date="2015" name="Infect. Genet. Evol.">
        <title>Genomic sequences of six botulinum neurotoxin-producing strains representing three clostridial species illustrate the mobility and diversity of botulinum neurotoxin genes.</title>
        <authorList>
            <person name="Smith T.J."/>
            <person name="Hill K.K."/>
            <person name="Xie G."/>
            <person name="Foley B.T."/>
            <person name="Williamson C.H."/>
            <person name="Foster J.T."/>
            <person name="Johnson S.L."/>
            <person name="Chertkov O."/>
            <person name="Teshima H."/>
            <person name="Gibbons H.S."/>
            <person name="Johnsky L.A."/>
            <person name="Karavis M.A."/>
            <person name="Smith L.A."/>
        </authorList>
    </citation>
    <scope>NUCLEOTIDE SEQUENCE [LARGE SCALE GENOMIC DNA]</scope>
    <source>
        <strain evidence="10 11">CDC 2741</strain>
    </source>
</reference>
<evidence type="ECO:0000256" key="4">
    <source>
        <dbReference type="ARBA" id="ARBA00022840"/>
    </source>
</evidence>
<evidence type="ECO:0000256" key="6">
    <source>
        <dbReference type="SAM" id="MobiDB-lite"/>
    </source>
</evidence>
<comment type="caution">
    <text evidence="10">The sequence shown here is derived from an EMBL/GenBank/DDBJ whole genome shotgun (WGS) entry which is preliminary data.</text>
</comment>
<evidence type="ECO:0000259" key="9">
    <source>
        <dbReference type="PROSITE" id="PS51195"/>
    </source>
</evidence>
<evidence type="ECO:0000256" key="1">
    <source>
        <dbReference type="ARBA" id="ARBA00022741"/>
    </source>
</evidence>
<dbReference type="CDD" id="cd18787">
    <property type="entry name" value="SF2_C_DEAD"/>
    <property type="match status" value="1"/>
</dbReference>
<keyword evidence="1" id="KW-0547">Nucleotide-binding</keyword>
<organism evidence="10 11">
    <name type="scientific">Clostridium argentinense CDC 2741</name>
    <dbReference type="NCBI Taxonomy" id="1418104"/>
    <lineage>
        <taxon>Bacteria</taxon>
        <taxon>Bacillati</taxon>
        <taxon>Bacillota</taxon>
        <taxon>Clostridia</taxon>
        <taxon>Eubacteriales</taxon>
        <taxon>Clostridiaceae</taxon>
        <taxon>Clostridium</taxon>
    </lineage>
</organism>
<evidence type="ECO:0008006" key="12">
    <source>
        <dbReference type="Google" id="ProtNLM"/>
    </source>
</evidence>
<dbReference type="SUPFAM" id="SSF52540">
    <property type="entry name" value="P-loop containing nucleoside triphosphate hydrolases"/>
    <property type="match status" value="1"/>
</dbReference>
<dbReference type="InterPro" id="IPR011545">
    <property type="entry name" value="DEAD/DEAH_box_helicase_dom"/>
</dbReference>
<dbReference type="CDD" id="cd00268">
    <property type="entry name" value="DEADc"/>
    <property type="match status" value="1"/>
</dbReference>
<dbReference type="InterPro" id="IPR050547">
    <property type="entry name" value="DEAD_box_RNA_helicases"/>
</dbReference>
<dbReference type="GO" id="GO:0003724">
    <property type="term" value="F:RNA helicase activity"/>
    <property type="evidence" value="ECO:0007669"/>
    <property type="project" value="InterPro"/>
</dbReference>
<dbReference type="SMART" id="SM00487">
    <property type="entry name" value="DEXDc"/>
    <property type="match status" value="1"/>
</dbReference>
<evidence type="ECO:0000256" key="5">
    <source>
        <dbReference type="PROSITE-ProRule" id="PRU00552"/>
    </source>
</evidence>
<dbReference type="GO" id="GO:0033592">
    <property type="term" value="F:RNA strand annealing activity"/>
    <property type="evidence" value="ECO:0007669"/>
    <property type="project" value="TreeGrafter"/>
</dbReference>
<dbReference type="Proteomes" id="UP000031366">
    <property type="component" value="Unassembled WGS sequence"/>
</dbReference>
<keyword evidence="2" id="KW-0378">Hydrolase</keyword>
<dbReference type="GO" id="GO:0005829">
    <property type="term" value="C:cytosol"/>
    <property type="evidence" value="ECO:0007669"/>
    <property type="project" value="TreeGrafter"/>
</dbReference>
<dbReference type="GO" id="GO:0009409">
    <property type="term" value="P:response to cold"/>
    <property type="evidence" value="ECO:0007669"/>
    <property type="project" value="TreeGrafter"/>
</dbReference>
<evidence type="ECO:0000313" key="10">
    <source>
        <dbReference type="EMBL" id="KIE48125.1"/>
    </source>
</evidence>
<feature type="region of interest" description="Disordered" evidence="6">
    <location>
        <begin position="384"/>
        <end position="425"/>
    </location>
</feature>
<accession>A0A0C1ULJ9</accession>
<dbReference type="PROSITE" id="PS51192">
    <property type="entry name" value="HELICASE_ATP_BIND_1"/>
    <property type="match status" value="1"/>
</dbReference>
<feature type="domain" description="Helicase C-terminal" evidence="8">
    <location>
        <begin position="233"/>
        <end position="385"/>
    </location>
</feature>
<proteinExistence type="predicted"/>
<feature type="domain" description="DEAD-box RNA helicase Q" evidence="9">
    <location>
        <begin position="3"/>
        <end position="31"/>
    </location>
</feature>
<feature type="short sequence motif" description="Q motif" evidence="5">
    <location>
        <begin position="3"/>
        <end position="31"/>
    </location>
</feature>
<dbReference type="InterPro" id="IPR014014">
    <property type="entry name" value="RNA_helicase_DEAD_Q_motif"/>
</dbReference>
<keyword evidence="11" id="KW-1185">Reference proteome</keyword>
<dbReference type="Gene3D" id="3.40.50.300">
    <property type="entry name" value="P-loop containing nucleotide triphosphate hydrolases"/>
    <property type="match status" value="2"/>
</dbReference>